<dbReference type="KEGG" id="vg:55003865"/>
<dbReference type="EMBL" id="MH727550">
    <property type="protein sequence ID" value="AYB69453.1"/>
    <property type="molecule type" value="Genomic_DNA"/>
</dbReference>
<accession>A0A385UF70</accession>
<sequence length="124" mass="12424">MFDFIRSVVPAGARAAWYATAGAVVTALVAWGILDDTATPAVVGVATAAITLLFAIVHSDSPVRQAGYGLAAAVGVLGVYLGWGTEAQIDSLLAVIAPALGLGTAAATTTIGDAAYVGEHRLEN</sequence>
<dbReference type="InterPro" id="IPR056390">
    <property type="entry name" value="Holin_phage"/>
</dbReference>
<name>A0A385UF70_9CAUD</name>
<dbReference type="RefSeq" id="YP_009812793.1">
    <property type="nucleotide sequence ID" value="NC_048070.1"/>
</dbReference>
<evidence type="ECO:0000313" key="2">
    <source>
        <dbReference type="Proteomes" id="UP000281572"/>
    </source>
</evidence>
<dbReference type="Proteomes" id="UP000281572">
    <property type="component" value="Segment"/>
</dbReference>
<gene>
    <name evidence="1" type="primary">24</name>
    <name evidence="1" type="ORF">JUICEBOX_24</name>
</gene>
<dbReference type="Pfam" id="PF23809">
    <property type="entry name" value="Phage_holin_9"/>
    <property type="match status" value="1"/>
</dbReference>
<keyword evidence="2" id="KW-1185">Reference proteome</keyword>
<organism evidence="1 2">
    <name type="scientific">Corynebacterium phage Juicebox</name>
    <dbReference type="NCBI Taxonomy" id="2301600"/>
    <lineage>
        <taxon>Viruses</taxon>
        <taxon>Duplodnaviria</taxon>
        <taxon>Heunggongvirae</taxon>
        <taxon>Uroviricota</taxon>
        <taxon>Caudoviricetes</taxon>
        <taxon>Juiceboxvirus</taxon>
        <taxon>Juiceboxvirus juicebox</taxon>
    </lineage>
</organism>
<evidence type="ECO:0000313" key="1">
    <source>
        <dbReference type="EMBL" id="AYB69453.1"/>
    </source>
</evidence>
<protein>
    <submittedName>
        <fullName evidence="1">Holin</fullName>
    </submittedName>
</protein>
<dbReference type="GeneID" id="55003865"/>
<proteinExistence type="predicted"/>
<reference evidence="2" key="1">
    <citation type="submission" date="2018-08" db="EMBL/GenBank/DDBJ databases">
        <authorList>
            <person name="Pathak A."/>
            <person name="Staton O.A."/>
            <person name="Aldaher A.R."/>
            <person name="Baird K.M."/>
            <person name="Borah A."/>
            <person name="Haggard G.E."/>
            <person name="Meesala S."/>
            <person name="Nealy S.L."/>
            <person name="Ramdas R."/>
            <person name="Rocha M."/>
            <person name="Sristi D."/>
            <person name="Thukral S."/>
            <person name="Walls C.E."/>
            <person name="Waqas M."/>
            <person name="Williams M.R."/>
            <person name="Winters A.K."/>
            <person name="Sahawneh K.J."/>
            <person name="Monti D.L."/>
            <person name="Garlena R.A."/>
            <person name="Russell D.A."/>
            <person name="Pope W.H."/>
            <person name="Jacobs-Sera D."/>
            <person name="Hatfull G.F."/>
        </authorList>
    </citation>
    <scope>NUCLEOTIDE SEQUENCE [LARGE SCALE GENOMIC DNA]</scope>
</reference>